<dbReference type="EMBL" id="BAAAQX010000028">
    <property type="protein sequence ID" value="GAA2212740.1"/>
    <property type="molecule type" value="Genomic_DNA"/>
</dbReference>
<dbReference type="PANTHER" id="PTHR30071:SF1">
    <property type="entry name" value="CYTOCHROME B_B6 PROTEIN-RELATED"/>
    <property type="match status" value="1"/>
</dbReference>
<dbReference type="Pfam" id="PF01578">
    <property type="entry name" value="Cytochrom_C_asm"/>
    <property type="match status" value="1"/>
</dbReference>
<dbReference type="NCBIfam" id="TIGR03144">
    <property type="entry name" value="cytochr_II_ccsB"/>
    <property type="match status" value="1"/>
</dbReference>
<feature type="transmembrane region" description="Helical" evidence="7">
    <location>
        <begin position="184"/>
        <end position="207"/>
    </location>
</feature>
<feature type="transmembrane region" description="Helical" evidence="7">
    <location>
        <begin position="126"/>
        <end position="146"/>
    </location>
</feature>
<feature type="transmembrane region" description="Helical" evidence="7">
    <location>
        <begin position="158"/>
        <end position="177"/>
    </location>
</feature>
<dbReference type="InterPro" id="IPR017562">
    <property type="entry name" value="Cyt_c_biogenesis_CcsA"/>
</dbReference>
<evidence type="ECO:0000256" key="4">
    <source>
        <dbReference type="ARBA" id="ARBA00022989"/>
    </source>
</evidence>
<feature type="transmembrane region" description="Helical" evidence="7">
    <location>
        <begin position="269"/>
        <end position="288"/>
    </location>
</feature>
<feature type="transmembrane region" description="Helical" evidence="7">
    <location>
        <begin position="219"/>
        <end position="248"/>
    </location>
</feature>
<comment type="caution">
    <text evidence="9">The sequence shown here is derived from an EMBL/GenBank/DDBJ whole genome shotgun (WGS) entry which is preliminary data.</text>
</comment>
<dbReference type="RefSeq" id="WP_344487519.1">
    <property type="nucleotide sequence ID" value="NZ_BAAAQX010000028.1"/>
</dbReference>
<sequence>MSAEQLAELSDLFVVAAVLLYVVAMVGFAIELAFGRARPGKAEAVKPVEAKQPVTVGATASGAVSGAEATSEAVTATVSGADAATASETASAGGAADAAAMPSGPVKPSGPAESSGKASSSGSVKAGTVALVLAWLGWAANFGAIVTRGLAVDRWPWGNMYEFVVAICFAAVTAFLGTQLRHNVRFLGGFVMVTAALGLGLAVKVFYTAAGPVVPALDSYWIAIHVTAAIIASGLLTLAGVSGVLYLIRGDGVSRLPSRDDLEKVAHRAIVFAFPLWTFAVIAGALWADRAWGRYWGWDPKEVWSFITWVAYAAYLHAKVTAGWRGRAATIVQLVAFGCLLFNLIGVNIFIDGLHSYADVD</sequence>
<accession>A0ABN3CTU3</accession>
<keyword evidence="5 7" id="KW-0472">Membrane</keyword>
<evidence type="ECO:0000256" key="6">
    <source>
        <dbReference type="SAM" id="MobiDB-lite"/>
    </source>
</evidence>
<comment type="subcellular location">
    <subcellularLocation>
        <location evidence="1">Membrane</location>
        <topology evidence="1">Multi-pass membrane protein</topology>
    </subcellularLocation>
</comment>
<evidence type="ECO:0000256" key="5">
    <source>
        <dbReference type="ARBA" id="ARBA00023136"/>
    </source>
</evidence>
<dbReference type="InterPro" id="IPR002541">
    <property type="entry name" value="Cyt_c_assembly"/>
</dbReference>
<name>A0ABN3CTU3_9ACTN</name>
<evidence type="ECO:0000256" key="1">
    <source>
        <dbReference type="ARBA" id="ARBA00004141"/>
    </source>
</evidence>
<feature type="transmembrane region" description="Helical" evidence="7">
    <location>
        <begin position="303"/>
        <end position="318"/>
    </location>
</feature>
<keyword evidence="2 7" id="KW-0812">Transmembrane</keyword>
<evidence type="ECO:0000256" key="3">
    <source>
        <dbReference type="ARBA" id="ARBA00022748"/>
    </source>
</evidence>
<gene>
    <name evidence="9" type="primary">ccsB</name>
    <name evidence="9" type="ORF">GCM10009850_082020</name>
</gene>
<evidence type="ECO:0000313" key="9">
    <source>
        <dbReference type="EMBL" id="GAA2212740.1"/>
    </source>
</evidence>
<feature type="transmembrane region" description="Helical" evidence="7">
    <location>
        <begin position="330"/>
        <end position="351"/>
    </location>
</feature>
<feature type="region of interest" description="Disordered" evidence="6">
    <location>
        <begin position="96"/>
        <end position="122"/>
    </location>
</feature>
<feature type="compositionally biased region" description="Low complexity" evidence="6">
    <location>
        <begin position="109"/>
        <end position="122"/>
    </location>
</feature>
<evidence type="ECO:0000256" key="7">
    <source>
        <dbReference type="SAM" id="Phobius"/>
    </source>
</evidence>
<dbReference type="PANTHER" id="PTHR30071">
    <property type="entry name" value="HEME EXPORTER PROTEIN C"/>
    <property type="match status" value="1"/>
</dbReference>
<organism evidence="9 10">
    <name type="scientific">Nonomuraea monospora</name>
    <dbReference type="NCBI Taxonomy" id="568818"/>
    <lineage>
        <taxon>Bacteria</taxon>
        <taxon>Bacillati</taxon>
        <taxon>Actinomycetota</taxon>
        <taxon>Actinomycetes</taxon>
        <taxon>Streptosporangiales</taxon>
        <taxon>Streptosporangiaceae</taxon>
        <taxon>Nonomuraea</taxon>
    </lineage>
</organism>
<evidence type="ECO:0000313" key="10">
    <source>
        <dbReference type="Proteomes" id="UP001499843"/>
    </source>
</evidence>
<feature type="transmembrane region" description="Helical" evidence="7">
    <location>
        <begin position="12"/>
        <end position="34"/>
    </location>
</feature>
<reference evidence="9 10" key="1">
    <citation type="journal article" date="2019" name="Int. J. Syst. Evol. Microbiol.">
        <title>The Global Catalogue of Microorganisms (GCM) 10K type strain sequencing project: providing services to taxonomists for standard genome sequencing and annotation.</title>
        <authorList>
            <consortium name="The Broad Institute Genomics Platform"/>
            <consortium name="The Broad Institute Genome Sequencing Center for Infectious Disease"/>
            <person name="Wu L."/>
            <person name="Ma J."/>
        </authorList>
    </citation>
    <scope>NUCLEOTIDE SEQUENCE [LARGE SCALE GENOMIC DNA]</scope>
    <source>
        <strain evidence="9 10">JCM 16114</strain>
    </source>
</reference>
<evidence type="ECO:0000259" key="8">
    <source>
        <dbReference type="Pfam" id="PF01578"/>
    </source>
</evidence>
<keyword evidence="4 7" id="KW-1133">Transmembrane helix</keyword>
<dbReference type="Proteomes" id="UP001499843">
    <property type="component" value="Unassembled WGS sequence"/>
</dbReference>
<protein>
    <submittedName>
        <fullName evidence="9">C-type cytochrome biogenesis protein CcsB</fullName>
    </submittedName>
</protein>
<proteinExistence type="predicted"/>
<feature type="domain" description="Cytochrome c assembly protein" evidence="8">
    <location>
        <begin position="157"/>
        <end position="355"/>
    </location>
</feature>
<dbReference type="InterPro" id="IPR045062">
    <property type="entry name" value="Cyt_c_biogenesis_CcsA/CcmC"/>
</dbReference>
<evidence type="ECO:0000256" key="2">
    <source>
        <dbReference type="ARBA" id="ARBA00022692"/>
    </source>
</evidence>
<keyword evidence="3" id="KW-0201">Cytochrome c-type biogenesis</keyword>
<keyword evidence="10" id="KW-1185">Reference proteome</keyword>